<protein>
    <recommendedName>
        <fullName evidence="7">Ion transport domain-containing protein</fullName>
    </recommendedName>
</protein>
<feature type="transmembrane region" description="Helical" evidence="6">
    <location>
        <begin position="234"/>
        <end position="258"/>
    </location>
</feature>
<feature type="compositionally biased region" description="Polar residues" evidence="5">
    <location>
        <begin position="977"/>
        <end position="996"/>
    </location>
</feature>
<sequence length="1126" mass="125427">MITLRKDTSNNEVADMGDEAEPLPPGLPHAVSVGDERPYKHSYSEAMRRNRRKMSLYRKQHGSLRYFVEALQVEDDELEMEHLTKLQKIAKSWQFELCVWGVIVLNCIAVWIETSFSHRDQTVNKWPWIGIQFACLFLFVAEIIFKIVVLGRRFFKDVYSWIDLGILFMTILPWAISMWLPGLGWTSNAEMAWRKLSILRIIRALRISRALRYHTVFREFWMLTSGITYSLKTLVWGVIITAIMLFVFGTFATTMIGFSSDFQPEEDPSSNQIAEQCRNLTNNLTEADAAELQDRFGIVIPLLQQQCEAFVEKGSSRRSLMGLDGLWPSPRLLSDEDGEPLITEEEKEEVQLRFGTVVTSMRTLFQIMTLDDWTDATEVVIKQQAWMWLFFVGFICISVFALTNLITAVLVESATQMSREDEKRREFENHREIRKLRRMLIRVMNAGVRPDSPNGSGDRLNERTDMAQRGTIGSLTTAAEEEEAKASMSDPKDPSPTHARTNGMAGGAPSPKGVRGMFFKSLTSLVDRSGNTPKGKRRMSRSDVYQDVQLSEMNDSFTKTRLAQVMEKAELKRLMKMYECEPNDLLGLCDQLTVDFETRDPTGRRKEGEIKMDDFIFGVQRLKGGAKSKDLLQVLTRLSMIERNQEHIMKVLNALWQAQVARAGTSTCNMFDPLHTTHRSPTSSTNRNNSRSNFNLSASNSRLPDTTDERKLAELREMVTRDANYGKDDSPETGRSYSFPTKPGGGGSGNRTQSDLDDPDTSVERSGNKSAGKKSGGGSSPSRRLTMGSSIRGIFGGRGDKKGATGDKTRRFYLYWRKRGAGNRSRRGGEHDTDDEATGVVLTGGGKGPDERDLEKGSLSPPARVDPTELPLLTASSMYEENGLPPPPPPPSPPKGGLPDENLDEEPEPWTGIIQPVQLTESVPGDDDSPRVDGLESGVTYDVGKKLVSLTGLATLPENEEARPAVREDVRHRGSRGMSTSTAAAEGSNGQLQQPQEARRGPQPSLLAEPSHAAPFLSSVLDPKLTNAVSVYFKSEEYHEDQDSNSSRAPSDRPAGLQLPTPSISGDPNAFNTPSGAVNVTFARLPTDELTPSPTEGGEGRAARPKQRHATFTTQESDQRLRPAHK</sequence>
<dbReference type="OrthoDB" id="445736at2759"/>
<dbReference type="GO" id="GO:0001518">
    <property type="term" value="C:voltage-gated sodium channel complex"/>
    <property type="evidence" value="ECO:0007669"/>
    <property type="project" value="TreeGrafter"/>
</dbReference>
<evidence type="ECO:0000256" key="6">
    <source>
        <dbReference type="SAM" id="Phobius"/>
    </source>
</evidence>
<dbReference type="InterPro" id="IPR043203">
    <property type="entry name" value="VGCC_Ca_Na"/>
</dbReference>
<evidence type="ECO:0000256" key="1">
    <source>
        <dbReference type="ARBA" id="ARBA00004141"/>
    </source>
</evidence>
<evidence type="ECO:0000256" key="2">
    <source>
        <dbReference type="ARBA" id="ARBA00022692"/>
    </source>
</evidence>
<dbReference type="Pfam" id="PF00520">
    <property type="entry name" value="Ion_trans"/>
    <property type="match status" value="1"/>
</dbReference>
<evidence type="ECO:0000313" key="8">
    <source>
        <dbReference type="EMBL" id="CEM20902.1"/>
    </source>
</evidence>
<dbReference type="Gene3D" id="1.10.287.70">
    <property type="match status" value="1"/>
</dbReference>
<feature type="transmembrane region" description="Helical" evidence="6">
    <location>
        <begin position="126"/>
        <end position="149"/>
    </location>
</feature>
<feature type="region of interest" description="Disordered" evidence="5">
    <location>
        <begin position="672"/>
        <end position="1011"/>
    </location>
</feature>
<evidence type="ECO:0000313" key="9">
    <source>
        <dbReference type="Proteomes" id="UP000041254"/>
    </source>
</evidence>
<feature type="compositionally biased region" description="Basic and acidic residues" evidence="5">
    <location>
        <begin position="960"/>
        <end position="972"/>
    </location>
</feature>
<gene>
    <name evidence="8" type="ORF">Vbra_16552</name>
</gene>
<feature type="region of interest" description="Disordered" evidence="5">
    <location>
        <begin position="1036"/>
        <end position="1126"/>
    </location>
</feature>
<keyword evidence="4 6" id="KW-0472">Membrane</keyword>
<dbReference type="AlphaFoldDB" id="A0A0G4G058"/>
<reference evidence="8 9" key="1">
    <citation type="submission" date="2014-11" db="EMBL/GenBank/DDBJ databases">
        <authorList>
            <person name="Zhu J."/>
            <person name="Qi W."/>
            <person name="Song R."/>
        </authorList>
    </citation>
    <scope>NUCLEOTIDE SEQUENCE [LARGE SCALE GENOMIC DNA]</scope>
</reference>
<dbReference type="InterPro" id="IPR027359">
    <property type="entry name" value="Volt_channel_dom_sf"/>
</dbReference>
<dbReference type="SUPFAM" id="SSF81324">
    <property type="entry name" value="Voltage-gated potassium channels"/>
    <property type="match status" value="1"/>
</dbReference>
<feature type="compositionally biased region" description="Basic and acidic residues" evidence="5">
    <location>
        <begin position="1117"/>
        <end position="1126"/>
    </location>
</feature>
<dbReference type="Gene3D" id="1.20.120.350">
    <property type="entry name" value="Voltage-gated potassium channels. Chain C"/>
    <property type="match status" value="1"/>
</dbReference>
<dbReference type="EMBL" id="CDMY01000531">
    <property type="protein sequence ID" value="CEM20902.1"/>
    <property type="molecule type" value="Genomic_DNA"/>
</dbReference>
<evidence type="ECO:0000256" key="3">
    <source>
        <dbReference type="ARBA" id="ARBA00022989"/>
    </source>
</evidence>
<evidence type="ECO:0000256" key="5">
    <source>
        <dbReference type="SAM" id="MobiDB-lite"/>
    </source>
</evidence>
<feature type="compositionally biased region" description="Low complexity" evidence="5">
    <location>
        <begin position="679"/>
        <end position="702"/>
    </location>
</feature>
<dbReference type="STRING" id="1169540.A0A0G4G058"/>
<dbReference type="InParanoid" id="A0A0G4G058"/>
<feature type="compositionally biased region" description="Polar residues" evidence="5">
    <location>
        <begin position="1060"/>
        <end position="1078"/>
    </location>
</feature>
<dbReference type="InterPro" id="IPR005821">
    <property type="entry name" value="Ion_trans_dom"/>
</dbReference>
<feature type="compositionally biased region" description="Pro residues" evidence="5">
    <location>
        <begin position="884"/>
        <end position="896"/>
    </location>
</feature>
<feature type="transmembrane region" description="Helical" evidence="6">
    <location>
        <begin position="388"/>
        <end position="411"/>
    </location>
</feature>
<feature type="compositionally biased region" description="Basic and acidic residues" evidence="5">
    <location>
        <begin position="798"/>
        <end position="810"/>
    </location>
</feature>
<feature type="compositionally biased region" description="Basic residues" evidence="5">
    <location>
        <begin position="816"/>
        <end position="826"/>
    </location>
</feature>
<comment type="subcellular location">
    <subcellularLocation>
        <location evidence="1">Membrane</location>
        <topology evidence="1">Multi-pass membrane protein</topology>
    </subcellularLocation>
</comment>
<dbReference type="VEuPathDB" id="CryptoDB:Vbra_16552"/>
<dbReference type="Proteomes" id="UP000041254">
    <property type="component" value="Unassembled WGS sequence"/>
</dbReference>
<keyword evidence="2 6" id="KW-0812">Transmembrane</keyword>
<keyword evidence="9" id="KW-1185">Reference proteome</keyword>
<feature type="transmembrane region" description="Helical" evidence="6">
    <location>
        <begin position="95"/>
        <end position="114"/>
    </location>
</feature>
<dbReference type="PANTHER" id="PTHR10037">
    <property type="entry name" value="VOLTAGE-GATED CATION CHANNEL CALCIUM AND SODIUM"/>
    <property type="match status" value="1"/>
</dbReference>
<feature type="transmembrane region" description="Helical" evidence="6">
    <location>
        <begin position="161"/>
        <end position="180"/>
    </location>
</feature>
<proteinExistence type="predicted"/>
<name>A0A0G4G058_VITBC</name>
<organism evidence="8 9">
    <name type="scientific">Vitrella brassicaformis (strain CCMP3155)</name>
    <dbReference type="NCBI Taxonomy" id="1169540"/>
    <lineage>
        <taxon>Eukaryota</taxon>
        <taxon>Sar</taxon>
        <taxon>Alveolata</taxon>
        <taxon>Colpodellida</taxon>
        <taxon>Vitrellaceae</taxon>
        <taxon>Vitrella</taxon>
    </lineage>
</organism>
<dbReference type="PhylomeDB" id="A0A0G4G058"/>
<feature type="domain" description="Ion transport" evidence="7">
    <location>
        <begin position="95"/>
        <end position="420"/>
    </location>
</feature>
<feature type="region of interest" description="Disordered" evidence="5">
    <location>
        <begin position="1"/>
        <end position="35"/>
    </location>
</feature>
<feature type="compositionally biased region" description="Basic and acidic residues" evidence="5">
    <location>
        <begin position="705"/>
        <end position="732"/>
    </location>
</feature>
<evidence type="ECO:0000256" key="4">
    <source>
        <dbReference type="ARBA" id="ARBA00023136"/>
    </source>
</evidence>
<feature type="region of interest" description="Disordered" evidence="5">
    <location>
        <begin position="446"/>
        <end position="514"/>
    </location>
</feature>
<keyword evidence="3 6" id="KW-1133">Transmembrane helix</keyword>
<dbReference type="GO" id="GO:0005248">
    <property type="term" value="F:voltage-gated sodium channel activity"/>
    <property type="evidence" value="ECO:0007669"/>
    <property type="project" value="TreeGrafter"/>
</dbReference>
<evidence type="ECO:0000259" key="7">
    <source>
        <dbReference type="Pfam" id="PF00520"/>
    </source>
</evidence>
<accession>A0A0G4G058</accession>
<dbReference type="PANTHER" id="PTHR10037:SF62">
    <property type="entry name" value="SODIUM CHANNEL PROTEIN 60E"/>
    <property type="match status" value="1"/>
</dbReference>